<organism evidence="9 10">
    <name type="scientific">Scheffersomyces stipitis (strain ATCC 58785 / CBS 6054 / NBRC 10063 / NRRL Y-11545)</name>
    <name type="common">Yeast</name>
    <name type="synonym">Pichia stipitis</name>
    <dbReference type="NCBI Taxonomy" id="322104"/>
    <lineage>
        <taxon>Eukaryota</taxon>
        <taxon>Fungi</taxon>
        <taxon>Dikarya</taxon>
        <taxon>Ascomycota</taxon>
        <taxon>Saccharomycotina</taxon>
        <taxon>Pichiomycetes</taxon>
        <taxon>Debaryomycetaceae</taxon>
        <taxon>Scheffersomyces</taxon>
    </lineage>
</organism>
<evidence type="ECO:0000256" key="3">
    <source>
        <dbReference type="ARBA" id="ARBA00019824"/>
    </source>
</evidence>
<dbReference type="GO" id="GO:0005524">
    <property type="term" value="F:ATP binding"/>
    <property type="evidence" value="ECO:0007669"/>
    <property type="project" value="UniProtKB-KW"/>
</dbReference>
<dbReference type="GeneID" id="4840466"/>
<protein>
    <recommendedName>
        <fullName evidence="3">Polynucleotide 5'-hydroxyl-kinase GRC3</fullName>
    </recommendedName>
    <alternativeName>
        <fullName evidence="2">Polynucleotide 5'-hydroxyl-kinase grc3</fullName>
    </alternativeName>
</protein>
<dbReference type="OrthoDB" id="4054781at2759"/>
<dbReference type="RefSeq" id="XP_001386260.2">
    <property type="nucleotide sequence ID" value="XM_001386223.1"/>
</dbReference>
<gene>
    <name evidence="9" type="ORF">PICST_33311</name>
</gene>
<dbReference type="EMBL" id="CP000501">
    <property type="protein sequence ID" value="ABN68231.2"/>
    <property type="molecule type" value="Genomic_DNA"/>
</dbReference>
<dbReference type="HOGENOM" id="CLU_010345_1_1_1"/>
<evidence type="ECO:0000256" key="1">
    <source>
        <dbReference type="ARBA" id="ARBA00011003"/>
    </source>
</evidence>
<dbReference type="OMA" id="EHVWKVR"/>
<keyword evidence="5" id="KW-0547">Nucleotide-binding</keyword>
<accession>A3LYV1</accession>
<dbReference type="AlphaFoldDB" id="A3LYV1"/>
<dbReference type="FunCoup" id="A3LYV1">
    <property type="interactions" value="159"/>
</dbReference>
<dbReference type="InterPro" id="IPR027417">
    <property type="entry name" value="P-loop_NTPase"/>
</dbReference>
<evidence type="ECO:0000313" key="10">
    <source>
        <dbReference type="Proteomes" id="UP000002258"/>
    </source>
</evidence>
<evidence type="ECO:0000256" key="2">
    <source>
        <dbReference type="ARBA" id="ARBA00018706"/>
    </source>
</evidence>
<dbReference type="SUPFAM" id="SSF52540">
    <property type="entry name" value="P-loop containing nucleoside triphosphate hydrolases"/>
    <property type="match status" value="1"/>
</dbReference>
<feature type="domain" description="Clp1 P-loop" evidence="8">
    <location>
        <begin position="260"/>
        <end position="449"/>
    </location>
</feature>
<comment type="similarity">
    <text evidence="1">Belongs to the Clp1 family. NOL9/GRC3 subfamily.</text>
</comment>
<proteinExistence type="inferred from homology"/>
<dbReference type="Pfam" id="PF16575">
    <property type="entry name" value="CLP1_P"/>
    <property type="match status" value="1"/>
</dbReference>
<dbReference type="GO" id="GO:0000448">
    <property type="term" value="P:cleavage in ITS2 between 5.8S rRNA and LSU-rRNA of tricistronic rRNA transcript (SSU-rRNA, 5.8S rRNA, LSU-rRNA)"/>
    <property type="evidence" value="ECO:0007669"/>
    <property type="project" value="TreeGrafter"/>
</dbReference>
<dbReference type="STRING" id="322104.A3LYV1"/>
<evidence type="ECO:0000259" key="8">
    <source>
        <dbReference type="Pfam" id="PF16575"/>
    </source>
</evidence>
<evidence type="ECO:0000256" key="6">
    <source>
        <dbReference type="ARBA" id="ARBA00022777"/>
    </source>
</evidence>
<keyword evidence="4" id="KW-0808">Transferase</keyword>
<keyword evidence="7" id="KW-0067">ATP-binding</keyword>
<evidence type="ECO:0000256" key="5">
    <source>
        <dbReference type="ARBA" id="ARBA00022741"/>
    </source>
</evidence>
<dbReference type="PANTHER" id="PTHR12755:SF3">
    <property type="entry name" value="POLYNUCLEOTIDE 5'-HYDROXYL-KINASE NOL9"/>
    <property type="match status" value="1"/>
</dbReference>
<dbReference type="InterPro" id="IPR032319">
    <property type="entry name" value="CLP1_P"/>
</dbReference>
<dbReference type="Proteomes" id="UP000002258">
    <property type="component" value="Chromosome 7"/>
</dbReference>
<dbReference type="InParanoid" id="A3LYV1"/>
<reference evidence="9 10" key="1">
    <citation type="journal article" date="2007" name="Nat. Biotechnol.">
        <title>Genome sequence of the lignocellulose-bioconverting and xylose-fermenting yeast Pichia stipitis.</title>
        <authorList>
            <person name="Jeffries T.W."/>
            <person name="Grigoriev I.V."/>
            <person name="Grimwood J."/>
            <person name="Laplaza J.M."/>
            <person name="Aerts A."/>
            <person name="Salamov A."/>
            <person name="Schmutz J."/>
            <person name="Lindquist E."/>
            <person name="Dehal P."/>
            <person name="Shapiro H."/>
            <person name="Jin Y.S."/>
            <person name="Passoth V."/>
            <person name="Richardson P.M."/>
        </authorList>
    </citation>
    <scope>NUCLEOTIDE SEQUENCE [LARGE SCALE GENOMIC DNA]</scope>
    <source>
        <strain evidence="10">ATCC 58785 / CBS 6054 / NBRC 10063 / NRRL Y-11545</strain>
    </source>
</reference>
<dbReference type="Gene3D" id="3.40.50.300">
    <property type="entry name" value="P-loop containing nucleotide triphosphate hydrolases"/>
    <property type="match status" value="1"/>
</dbReference>
<dbReference type="GO" id="GO:0005634">
    <property type="term" value="C:nucleus"/>
    <property type="evidence" value="ECO:0007669"/>
    <property type="project" value="TreeGrafter"/>
</dbReference>
<dbReference type="KEGG" id="pic:PICST_33311"/>
<evidence type="ECO:0000256" key="7">
    <source>
        <dbReference type="ARBA" id="ARBA00022840"/>
    </source>
</evidence>
<dbReference type="InterPro" id="IPR045116">
    <property type="entry name" value="Clp1/Grc3"/>
</dbReference>
<dbReference type="GO" id="GO:0051731">
    <property type="term" value="F:polynucleotide 5'-hydroxyl-kinase activity"/>
    <property type="evidence" value="ECO:0007669"/>
    <property type="project" value="InterPro"/>
</dbReference>
<dbReference type="PANTHER" id="PTHR12755">
    <property type="entry name" value="CLEAVAGE/POLYADENYLATION FACTOR IA SUBUNIT CLP1P"/>
    <property type="match status" value="1"/>
</dbReference>
<sequence length="663" mass="75296">MSAYAALKDTSSIASIFHEAEDGEDTDIVRYELNSSDEEAEIPTIVDTNSIRASSAPKVSYKPSNSISHSRFIPSSENLIFGEDEVIIGLKVNEFVVLNGQCELNVQRGAVLMNNHHYMFAEPIYYKIFAPASQSLPVISSTQVLDRSIGIQDTMTPENSHLFNSDYKSVIVLRNFHTGAENIGEYYSPFKRLLYSKLIFDESDEIGDYEKLFFRYSFEIILRDRGFNALYLDRPWSATIERLGHSMNKQQLPKVIMIIGNKNSGKSTASKAILNTLLLRGDSPVSYLELDPGQPEFSYPYSLSLREITKPVFGMCLPSSSSCSIENTVEHYFGFSSPIHEPKQYIRIIKSLIKSYRKLHALKGNHLVINTPGWIRGYGKEILMEVTQIVNPDFLLLLTSSLDKDHPDNLEILQNLHYQNLDILPGIFNTSKYSPSQIRNFSKLLYFHQLEAEKFDFNGHILDSSPFRISYETVNSVETFTGVSSFTMLNFDVGKDFNYEDIVLMMDSTIVGVYLVDAEVHHTIKNYRHPSTLHNTLPLYLNSSQFVAIVGGNDSQGILYMGLSMIHSINRTLNYLNMYMPCQNSDKIKSLIEHGYTVYLVRGEGEIPSSEILNSTLLIKQISSQSAKSNIIPVPYPYVSFEKKSRIGGIWKIRRNVKRRAYQ</sequence>
<keyword evidence="6" id="KW-0418">Kinase</keyword>
<name>A3LYV1_PICST</name>
<evidence type="ECO:0000256" key="4">
    <source>
        <dbReference type="ARBA" id="ARBA00022679"/>
    </source>
</evidence>
<dbReference type="eggNOG" id="KOG2750">
    <property type="taxonomic scope" value="Eukaryota"/>
</dbReference>
<keyword evidence="10" id="KW-1185">Reference proteome</keyword>
<evidence type="ECO:0000313" key="9">
    <source>
        <dbReference type="EMBL" id="ABN68231.2"/>
    </source>
</evidence>